<feature type="compositionally biased region" description="Polar residues" evidence="1">
    <location>
        <begin position="104"/>
        <end position="117"/>
    </location>
</feature>
<accession>A0A2P6V2T7</accession>
<feature type="region of interest" description="Disordered" evidence="1">
    <location>
        <begin position="67"/>
        <end position="117"/>
    </location>
</feature>
<evidence type="ECO:0000313" key="2">
    <source>
        <dbReference type="EMBL" id="PSC68397.1"/>
    </source>
</evidence>
<gene>
    <name evidence="2" type="ORF">C2E20_8031</name>
</gene>
<protein>
    <submittedName>
        <fullName evidence="2">Uncharacterized protein</fullName>
    </submittedName>
</protein>
<evidence type="ECO:0000256" key="1">
    <source>
        <dbReference type="SAM" id="MobiDB-lite"/>
    </source>
</evidence>
<dbReference type="Proteomes" id="UP000239649">
    <property type="component" value="Unassembled WGS sequence"/>
</dbReference>
<sequence length="117" mass="12103">MKAAQQAPQLLAPSQHGALVNSTLLGRPAALLAELQRLAAGAADPHRLRTAALEMRLEALAEERRSREAAAEVATEALRRKVEDSLQADDSELGAAEGAAEDSAQPSPVTSPVSGTG</sequence>
<reference evidence="2 3" key="1">
    <citation type="journal article" date="2018" name="Plant J.">
        <title>Genome sequences of Chlorella sorokiniana UTEX 1602 and Micractinium conductrix SAG 241.80: implications to maltose excretion by a green alga.</title>
        <authorList>
            <person name="Arriola M.B."/>
            <person name="Velmurugan N."/>
            <person name="Zhang Y."/>
            <person name="Plunkett M.H."/>
            <person name="Hondzo H."/>
            <person name="Barney B.M."/>
        </authorList>
    </citation>
    <scope>NUCLEOTIDE SEQUENCE [LARGE SCALE GENOMIC DNA]</scope>
    <source>
        <strain evidence="2 3">SAG 241.80</strain>
    </source>
</reference>
<comment type="caution">
    <text evidence="2">The sequence shown here is derived from an EMBL/GenBank/DDBJ whole genome shotgun (WGS) entry which is preliminary data.</text>
</comment>
<dbReference type="EMBL" id="LHPF02000038">
    <property type="protein sequence ID" value="PSC68397.1"/>
    <property type="molecule type" value="Genomic_DNA"/>
</dbReference>
<proteinExistence type="predicted"/>
<dbReference type="AlphaFoldDB" id="A0A2P6V2T7"/>
<keyword evidence="3" id="KW-1185">Reference proteome</keyword>
<organism evidence="2 3">
    <name type="scientific">Micractinium conductrix</name>
    <dbReference type="NCBI Taxonomy" id="554055"/>
    <lineage>
        <taxon>Eukaryota</taxon>
        <taxon>Viridiplantae</taxon>
        <taxon>Chlorophyta</taxon>
        <taxon>core chlorophytes</taxon>
        <taxon>Trebouxiophyceae</taxon>
        <taxon>Chlorellales</taxon>
        <taxon>Chlorellaceae</taxon>
        <taxon>Chlorella clade</taxon>
        <taxon>Micractinium</taxon>
    </lineage>
</organism>
<evidence type="ECO:0000313" key="3">
    <source>
        <dbReference type="Proteomes" id="UP000239649"/>
    </source>
</evidence>
<name>A0A2P6V2T7_9CHLO</name>